<name>A0A0N9EJL5_HELPX</name>
<dbReference type="EMBL" id="KP339460">
    <property type="protein sequence ID" value="ALF45053.1"/>
    <property type="molecule type" value="Genomic_DNA"/>
</dbReference>
<evidence type="ECO:0000313" key="3">
    <source>
        <dbReference type="EMBL" id="ALF45066.1"/>
    </source>
</evidence>
<reference evidence="2" key="1">
    <citation type="journal article" date="2015" name="PLoS ONE">
        <title>Helicobacter pylori bab Paralog Distribution and Association with cagA, vacA, and homA/B Genotypes in American and South Korean Clinical Isolates.</title>
        <authorList>
            <person name="Kim A."/>
            <person name="Servetas S.L."/>
            <person name="Kang J."/>
            <person name="Kim J."/>
            <person name="Jang S."/>
            <person name="Cha H.J."/>
            <person name="Lee W.J."/>
            <person name="Kim J."/>
            <person name="Romero-Gallo J."/>
            <person name="Peek R.M.Jr."/>
            <person name="Merrell D.S."/>
            <person name="Cha J.H."/>
        </authorList>
    </citation>
    <scope>NUCLEOTIDE SEQUENCE</scope>
    <source>
        <strain evidence="1">K182</strain>
        <strain evidence="2">K218</strain>
        <strain evidence="3">K241</strain>
    </source>
</reference>
<dbReference type="EMBL" id="KP339473">
    <property type="protein sequence ID" value="ALF45066.1"/>
    <property type="molecule type" value="Genomic_DNA"/>
</dbReference>
<dbReference type="AlphaFoldDB" id="A0A0N9EJL5"/>
<sequence>MKKTLLFSLSLVFAPR</sequence>
<evidence type="ECO:0000313" key="2">
    <source>
        <dbReference type="EMBL" id="ALF45061.1"/>
    </source>
</evidence>
<dbReference type="EMBL" id="KP339468">
    <property type="protein sequence ID" value="ALF45061.1"/>
    <property type="molecule type" value="Genomic_DNA"/>
</dbReference>
<organism evidence="2">
    <name type="scientific">Helicobacter pylori</name>
    <name type="common">Campylobacter pylori</name>
    <dbReference type="NCBI Taxonomy" id="210"/>
    <lineage>
        <taxon>Bacteria</taxon>
        <taxon>Pseudomonadati</taxon>
        <taxon>Campylobacterota</taxon>
        <taxon>Epsilonproteobacteria</taxon>
        <taxon>Campylobacterales</taxon>
        <taxon>Helicobacteraceae</taxon>
        <taxon>Helicobacter</taxon>
    </lineage>
</organism>
<accession>A0A0N9EJL5</accession>
<gene>
    <name evidence="2" type="primary">babB</name>
</gene>
<protein>
    <submittedName>
        <fullName evidence="2">BabB</fullName>
    </submittedName>
</protein>
<proteinExistence type="predicted"/>
<evidence type="ECO:0000313" key="1">
    <source>
        <dbReference type="EMBL" id="ALF45053.1"/>
    </source>
</evidence>